<evidence type="ECO:0000256" key="3">
    <source>
        <dbReference type="ARBA" id="ARBA00023125"/>
    </source>
</evidence>
<dbReference type="InterPro" id="IPR005158">
    <property type="entry name" value="BTAD"/>
</dbReference>
<dbReference type="PANTHER" id="PTHR35807">
    <property type="entry name" value="TRANSCRIPTIONAL REGULATOR REDD-RELATED"/>
    <property type="match status" value="1"/>
</dbReference>
<evidence type="ECO:0000313" key="9">
    <source>
        <dbReference type="Proteomes" id="UP001501470"/>
    </source>
</evidence>
<evidence type="ECO:0000256" key="1">
    <source>
        <dbReference type="ARBA" id="ARBA00005820"/>
    </source>
</evidence>
<dbReference type="InterPro" id="IPR051677">
    <property type="entry name" value="AfsR-DnrI-RedD_regulator"/>
</dbReference>
<dbReference type="Gene3D" id="1.10.10.10">
    <property type="entry name" value="Winged helix-like DNA-binding domain superfamily/Winged helix DNA-binding domain"/>
    <property type="match status" value="1"/>
</dbReference>
<dbReference type="SUPFAM" id="SSF52540">
    <property type="entry name" value="P-loop containing nucleoside triphosphate hydrolases"/>
    <property type="match status" value="1"/>
</dbReference>
<keyword evidence="9" id="KW-1185">Reference proteome</keyword>
<accession>A0ABN2CAI9</accession>
<dbReference type="Pfam" id="PF13424">
    <property type="entry name" value="TPR_12"/>
    <property type="match status" value="1"/>
</dbReference>
<dbReference type="SUPFAM" id="SSF48452">
    <property type="entry name" value="TPR-like"/>
    <property type="match status" value="2"/>
</dbReference>
<dbReference type="SMART" id="SM00028">
    <property type="entry name" value="TPR"/>
    <property type="match status" value="3"/>
</dbReference>
<dbReference type="PROSITE" id="PS50005">
    <property type="entry name" value="TPR"/>
    <property type="match status" value="1"/>
</dbReference>
<keyword evidence="3 6" id="KW-0238">DNA-binding</keyword>
<dbReference type="PROSITE" id="PS51755">
    <property type="entry name" value="OMPR_PHOB"/>
    <property type="match status" value="1"/>
</dbReference>
<dbReference type="CDD" id="cd15831">
    <property type="entry name" value="BTAD"/>
    <property type="match status" value="1"/>
</dbReference>
<feature type="DNA-binding region" description="OmpR/PhoB-type" evidence="6">
    <location>
        <begin position="1"/>
        <end position="100"/>
    </location>
</feature>
<dbReference type="PANTHER" id="PTHR35807:SF1">
    <property type="entry name" value="TRANSCRIPTIONAL REGULATOR REDD"/>
    <property type="match status" value="1"/>
</dbReference>
<proteinExistence type="inferred from homology"/>
<dbReference type="InterPro" id="IPR036388">
    <property type="entry name" value="WH-like_DNA-bd_sf"/>
</dbReference>
<evidence type="ECO:0000256" key="5">
    <source>
        <dbReference type="PROSITE-ProRule" id="PRU00339"/>
    </source>
</evidence>
<comment type="similarity">
    <text evidence="1">Belongs to the AfsR/DnrI/RedD regulatory family.</text>
</comment>
<dbReference type="SUPFAM" id="SSF46894">
    <property type="entry name" value="C-terminal effector domain of the bipartite response regulators"/>
    <property type="match status" value="1"/>
</dbReference>
<dbReference type="SMART" id="SM00862">
    <property type="entry name" value="Trans_reg_C"/>
    <property type="match status" value="1"/>
</dbReference>
<dbReference type="InterPro" id="IPR016032">
    <property type="entry name" value="Sig_transdc_resp-reg_C-effctor"/>
</dbReference>
<evidence type="ECO:0000313" key="8">
    <source>
        <dbReference type="EMBL" id="GAA1553761.1"/>
    </source>
</evidence>
<dbReference type="Pfam" id="PF00931">
    <property type="entry name" value="NB-ARC"/>
    <property type="match status" value="1"/>
</dbReference>
<keyword evidence="2" id="KW-0805">Transcription regulation</keyword>
<protein>
    <submittedName>
        <fullName evidence="8">BTAD domain-containing putative transcriptional regulator</fullName>
    </submittedName>
</protein>
<keyword evidence="4" id="KW-0804">Transcription</keyword>
<dbReference type="Gene3D" id="1.25.40.10">
    <property type="entry name" value="Tetratricopeptide repeat domain"/>
    <property type="match status" value="2"/>
</dbReference>
<sequence length="942" mass="100074">MANMWFTVLGPVRVWRSDAEVDLGAPQQRSVLAVLLARAGQPVGLTEIVDVLWGEDPPASAVNAVHRSVGMLRRALEPDLATRSAGRWLTRAGGGYRLDGDADTVDLLRFRRLLTQARADGDAGSRVALFGQALDLWQGPVAGTVAAEIRGLPVFAALDREYEATAREAADAALAAGAPAVVLRAVEAAADRAPLDEALQARLMLLLAATGQQAAALRRYDTVRARLRDDLGLDPGAEVAAARDRVLRPTAPDPSAVPAPTVPVTPRVAQLPLDPATFTGRRAELAAALALLPGDASPASVVIGSISGMAGIGKTTLAVHWAHRVAGRYPDGQLYVDLHGFSPTGQVMDPSEALARFLEALGVQPHRIPASLDARAALYRSELAGRRMLVLLDNARDTAQVRPLLPGTAGCLVLVTSRDRLAGLIASDGATPIPLGLFPPDEGRQLLVHRLGAARVAADPRAVDEIVGRCAGLPLALAIVAARAATDPHLPMGVLAAELRDESGRLDTLTTGDPDSDVRTVFSWSYRALNADAARLFRLLGLHPGADVPVLAAASLAGLAPGRVRPQLGELVRTGLVTEHTPARFAFHDLVRAYAADLVHTVEPDAERGAAGARLVEHYLHTAHRAALLLAPGREPIVLTAPGPGTTVEPLADQDRALSWLTAEYRALQAFVARLAAAGADELTWQLAWTLDTFQRRQGHVHDLVANRRTALAAARRLADPAVLADAHRDLGHALTGAGCPEEARTHFAAALDGYVALGDLACQAHVERGIGYSYQVGGRYDRLLLHCQRAEKLYRAAGHRLGLAKALNEIGFAYTRLGQPRLGEPRCEQALALFRELGDRHGEAACLDSLGAIHHGLHDHPQAVRHYRRAVELYAREGDSCQEAASLIRLGDVHHDAGDADAAGLVWRVALRILQGLQSPQPELVQPRLDQLAGGLSAGSR</sequence>
<dbReference type="EMBL" id="BAAAQD010000023">
    <property type="protein sequence ID" value="GAA1553761.1"/>
    <property type="molecule type" value="Genomic_DNA"/>
</dbReference>
<evidence type="ECO:0000256" key="6">
    <source>
        <dbReference type="PROSITE-ProRule" id="PRU01091"/>
    </source>
</evidence>
<dbReference type="InterPro" id="IPR027417">
    <property type="entry name" value="P-loop_NTPase"/>
</dbReference>
<evidence type="ECO:0000259" key="7">
    <source>
        <dbReference type="PROSITE" id="PS51755"/>
    </source>
</evidence>
<name>A0ABN2CAI9_9ACTN</name>
<dbReference type="InterPro" id="IPR019734">
    <property type="entry name" value="TPR_rpt"/>
</dbReference>
<dbReference type="PRINTS" id="PR00364">
    <property type="entry name" value="DISEASERSIST"/>
</dbReference>
<feature type="repeat" description="TPR" evidence="5">
    <location>
        <begin position="845"/>
        <end position="878"/>
    </location>
</feature>
<dbReference type="RefSeq" id="WP_344510068.1">
    <property type="nucleotide sequence ID" value="NZ_BAAAQD010000023.1"/>
</dbReference>
<dbReference type="SMART" id="SM01043">
    <property type="entry name" value="BTAD"/>
    <property type="match status" value="1"/>
</dbReference>
<reference evidence="8 9" key="1">
    <citation type="journal article" date="2019" name="Int. J. Syst. Evol. Microbiol.">
        <title>The Global Catalogue of Microorganisms (GCM) 10K type strain sequencing project: providing services to taxonomists for standard genome sequencing and annotation.</title>
        <authorList>
            <consortium name="The Broad Institute Genomics Platform"/>
            <consortium name="The Broad Institute Genome Sequencing Center for Infectious Disease"/>
            <person name="Wu L."/>
            <person name="Ma J."/>
        </authorList>
    </citation>
    <scope>NUCLEOTIDE SEQUENCE [LARGE SCALE GENOMIC DNA]</scope>
    <source>
        <strain evidence="8 9">JCM 15933</strain>
    </source>
</reference>
<evidence type="ECO:0000256" key="2">
    <source>
        <dbReference type="ARBA" id="ARBA00023015"/>
    </source>
</evidence>
<feature type="domain" description="OmpR/PhoB-type" evidence="7">
    <location>
        <begin position="1"/>
        <end position="100"/>
    </location>
</feature>
<evidence type="ECO:0000256" key="4">
    <source>
        <dbReference type="ARBA" id="ARBA00023163"/>
    </source>
</evidence>
<dbReference type="InterPro" id="IPR011990">
    <property type="entry name" value="TPR-like_helical_dom_sf"/>
</dbReference>
<dbReference type="InterPro" id="IPR001867">
    <property type="entry name" value="OmpR/PhoB-type_DNA-bd"/>
</dbReference>
<dbReference type="Gene3D" id="3.40.50.300">
    <property type="entry name" value="P-loop containing nucleotide triphosphate hydrolases"/>
    <property type="match status" value="1"/>
</dbReference>
<dbReference type="InterPro" id="IPR002182">
    <property type="entry name" value="NB-ARC"/>
</dbReference>
<organism evidence="8 9">
    <name type="scientific">Dactylosporangium maewongense</name>
    <dbReference type="NCBI Taxonomy" id="634393"/>
    <lineage>
        <taxon>Bacteria</taxon>
        <taxon>Bacillati</taxon>
        <taxon>Actinomycetota</taxon>
        <taxon>Actinomycetes</taxon>
        <taxon>Micromonosporales</taxon>
        <taxon>Micromonosporaceae</taxon>
        <taxon>Dactylosporangium</taxon>
    </lineage>
</organism>
<dbReference type="Pfam" id="PF00486">
    <property type="entry name" value="Trans_reg_C"/>
    <property type="match status" value="1"/>
</dbReference>
<comment type="caution">
    <text evidence="8">The sequence shown here is derived from an EMBL/GenBank/DDBJ whole genome shotgun (WGS) entry which is preliminary data.</text>
</comment>
<keyword evidence="5" id="KW-0802">TPR repeat</keyword>
<dbReference type="Pfam" id="PF03704">
    <property type="entry name" value="BTAD"/>
    <property type="match status" value="1"/>
</dbReference>
<gene>
    <name evidence="8" type="ORF">GCM10009827_088180</name>
</gene>
<dbReference type="Proteomes" id="UP001501470">
    <property type="component" value="Unassembled WGS sequence"/>
</dbReference>